<keyword evidence="2" id="KW-1185">Reference proteome</keyword>
<name>A0A6S7GBB8_PARCT</name>
<feature type="non-terminal residue" evidence="1">
    <location>
        <position position="75"/>
    </location>
</feature>
<dbReference type="OrthoDB" id="5957142at2759"/>
<organism evidence="1 2">
    <name type="scientific">Paramuricea clavata</name>
    <name type="common">Red gorgonian</name>
    <name type="synonym">Violescent sea-whip</name>
    <dbReference type="NCBI Taxonomy" id="317549"/>
    <lineage>
        <taxon>Eukaryota</taxon>
        <taxon>Metazoa</taxon>
        <taxon>Cnidaria</taxon>
        <taxon>Anthozoa</taxon>
        <taxon>Octocorallia</taxon>
        <taxon>Malacalcyonacea</taxon>
        <taxon>Plexauridae</taxon>
        <taxon>Paramuricea</taxon>
    </lineage>
</organism>
<dbReference type="AlphaFoldDB" id="A0A6S7GBB8"/>
<accession>A0A6S7GBB8</accession>
<evidence type="ECO:0000313" key="2">
    <source>
        <dbReference type="Proteomes" id="UP001152795"/>
    </source>
</evidence>
<dbReference type="InterPro" id="IPR050951">
    <property type="entry name" value="Retrovirus_Pol_polyprotein"/>
</dbReference>
<proteinExistence type="predicted"/>
<sequence>MSAEIRQLVEACHTCQKFSSGQTKETLKSHEIPSRPWEKIATDLFTYNNKEFLITVDYYSNFWEIDELSTTTALP</sequence>
<protein>
    <submittedName>
        <fullName evidence="1">Uncharacterized protein</fullName>
    </submittedName>
</protein>
<dbReference type="PANTHER" id="PTHR37984:SF8">
    <property type="entry name" value="CCHC-TYPE DOMAIN-CONTAINING PROTEIN"/>
    <property type="match status" value="1"/>
</dbReference>
<comment type="caution">
    <text evidence="1">The sequence shown here is derived from an EMBL/GenBank/DDBJ whole genome shotgun (WGS) entry which is preliminary data.</text>
</comment>
<reference evidence="1" key="1">
    <citation type="submission" date="2020-04" db="EMBL/GenBank/DDBJ databases">
        <authorList>
            <person name="Alioto T."/>
            <person name="Alioto T."/>
            <person name="Gomez Garrido J."/>
        </authorList>
    </citation>
    <scope>NUCLEOTIDE SEQUENCE</scope>
    <source>
        <strain evidence="1">A484AB</strain>
    </source>
</reference>
<dbReference type="Proteomes" id="UP001152795">
    <property type="component" value="Unassembled WGS sequence"/>
</dbReference>
<evidence type="ECO:0000313" key="1">
    <source>
        <dbReference type="EMBL" id="CAB3985407.1"/>
    </source>
</evidence>
<dbReference type="EMBL" id="CACRXK020000869">
    <property type="protein sequence ID" value="CAB3985407.1"/>
    <property type="molecule type" value="Genomic_DNA"/>
</dbReference>
<dbReference type="PANTHER" id="PTHR37984">
    <property type="entry name" value="PROTEIN CBG26694"/>
    <property type="match status" value="1"/>
</dbReference>
<gene>
    <name evidence="1" type="ORF">PACLA_8A005193</name>
</gene>